<dbReference type="GO" id="GO:0006508">
    <property type="term" value="P:proteolysis"/>
    <property type="evidence" value="ECO:0007669"/>
    <property type="project" value="UniProtKB-KW"/>
</dbReference>
<comment type="cofactor">
    <cofactor evidence="1">
        <name>Zn(2+)</name>
        <dbReference type="ChEBI" id="CHEBI:29105"/>
    </cofactor>
</comment>
<proteinExistence type="inferred from homology"/>
<keyword evidence="10" id="KW-1185">Reference proteome</keyword>
<protein>
    <submittedName>
        <fullName evidence="9">Site-2 protease family protein</fullName>
    </submittedName>
</protein>
<keyword evidence="4 7" id="KW-0812">Transmembrane</keyword>
<keyword evidence="9" id="KW-0645">Protease</keyword>
<dbReference type="GO" id="GO:0008233">
    <property type="term" value="F:peptidase activity"/>
    <property type="evidence" value="ECO:0007669"/>
    <property type="project" value="UniProtKB-KW"/>
</dbReference>
<evidence type="ECO:0000313" key="9">
    <source>
        <dbReference type="EMBL" id="MBA2227369.1"/>
    </source>
</evidence>
<dbReference type="InterPro" id="IPR008915">
    <property type="entry name" value="Peptidase_M50"/>
</dbReference>
<evidence type="ECO:0000256" key="7">
    <source>
        <dbReference type="SAM" id="Phobius"/>
    </source>
</evidence>
<keyword evidence="5 7" id="KW-1133">Transmembrane helix</keyword>
<organism evidence="9 10">
    <name type="scientific">Thermogemmata fonticola</name>
    <dbReference type="NCBI Taxonomy" id="2755323"/>
    <lineage>
        <taxon>Bacteria</taxon>
        <taxon>Pseudomonadati</taxon>
        <taxon>Planctomycetota</taxon>
        <taxon>Planctomycetia</taxon>
        <taxon>Gemmatales</taxon>
        <taxon>Gemmataceae</taxon>
        <taxon>Thermogemmata</taxon>
    </lineage>
</organism>
<keyword evidence="9" id="KW-0378">Hydrolase</keyword>
<reference evidence="9 10" key="1">
    <citation type="submission" date="2020-07" db="EMBL/GenBank/DDBJ databases">
        <title>Thermogemmata thermophila gen. nov., sp. nov., a novel moderate thermophilic planctomycete from a Kamchatka hot spring.</title>
        <authorList>
            <person name="Elcheninov A.G."/>
            <person name="Podosokorskaya O.A."/>
            <person name="Kovaleva O.L."/>
            <person name="Novikov A."/>
            <person name="Bonch-Osmolovskaya E.A."/>
            <person name="Toshchakov S.V."/>
            <person name="Kublanov I.V."/>
        </authorList>
    </citation>
    <scope>NUCLEOTIDE SEQUENCE [LARGE SCALE GENOMIC DNA]</scope>
    <source>
        <strain evidence="9 10">2918</strain>
    </source>
</reference>
<comment type="similarity">
    <text evidence="3">Belongs to the peptidase M50B family.</text>
</comment>
<feature type="domain" description="Peptidase M50" evidence="8">
    <location>
        <begin position="53"/>
        <end position="142"/>
    </location>
</feature>
<evidence type="ECO:0000256" key="3">
    <source>
        <dbReference type="ARBA" id="ARBA00007931"/>
    </source>
</evidence>
<evidence type="ECO:0000256" key="2">
    <source>
        <dbReference type="ARBA" id="ARBA00004141"/>
    </source>
</evidence>
<name>A0A7V8VG09_9BACT</name>
<dbReference type="EMBL" id="JACEFB010000013">
    <property type="protein sequence ID" value="MBA2227369.1"/>
    <property type="molecule type" value="Genomic_DNA"/>
</dbReference>
<feature type="transmembrane region" description="Helical" evidence="7">
    <location>
        <begin position="17"/>
        <end position="35"/>
    </location>
</feature>
<evidence type="ECO:0000256" key="4">
    <source>
        <dbReference type="ARBA" id="ARBA00022692"/>
    </source>
</evidence>
<feature type="transmembrane region" description="Helical" evidence="7">
    <location>
        <begin position="121"/>
        <end position="144"/>
    </location>
</feature>
<feature type="transmembrane region" description="Helical" evidence="7">
    <location>
        <begin position="47"/>
        <end position="70"/>
    </location>
</feature>
<sequence length="219" mass="24343">MDRFGASDRPLSPQERWMAGLFLGVVLGLFILEIWHDYQPVKLSALLIILFWIPLLALHECGHALAAALLRWRVQKIVIGLGRLVAAFRIRNTSVEIRLLPIEGFVRCAPQDLRHPRLKNIAIYFAGPGVELLIALGVVLLVGWNRLLTLTEDYGLIAWQSLALAATAGAVLNLIPQAVRTPHGLIPNDGLGILLSLFLPKQYFASMLSESRDEGRYKP</sequence>
<evidence type="ECO:0000256" key="6">
    <source>
        <dbReference type="ARBA" id="ARBA00023136"/>
    </source>
</evidence>
<dbReference type="RefSeq" id="WP_194539230.1">
    <property type="nucleotide sequence ID" value="NZ_JACEFB010000013.1"/>
</dbReference>
<evidence type="ECO:0000256" key="5">
    <source>
        <dbReference type="ARBA" id="ARBA00022989"/>
    </source>
</evidence>
<evidence type="ECO:0000313" key="10">
    <source>
        <dbReference type="Proteomes" id="UP000542342"/>
    </source>
</evidence>
<dbReference type="Pfam" id="PF02163">
    <property type="entry name" value="Peptidase_M50"/>
    <property type="match status" value="1"/>
</dbReference>
<dbReference type="AlphaFoldDB" id="A0A7V8VG09"/>
<gene>
    <name evidence="9" type="ORF">H0921_14510</name>
</gene>
<evidence type="ECO:0000256" key="1">
    <source>
        <dbReference type="ARBA" id="ARBA00001947"/>
    </source>
</evidence>
<accession>A0A7V8VG09</accession>
<feature type="transmembrane region" description="Helical" evidence="7">
    <location>
        <begin position="156"/>
        <end position="175"/>
    </location>
</feature>
<comment type="subcellular location">
    <subcellularLocation>
        <location evidence="2">Membrane</location>
        <topology evidence="2">Multi-pass membrane protein</topology>
    </subcellularLocation>
</comment>
<dbReference type="Proteomes" id="UP000542342">
    <property type="component" value="Unassembled WGS sequence"/>
</dbReference>
<keyword evidence="6 7" id="KW-0472">Membrane</keyword>
<dbReference type="GO" id="GO:0016020">
    <property type="term" value="C:membrane"/>
    <property type="evidence" value="ECO:0007669"/>
    <property type="project" value="UniProtKB-SubCell"/>
</dbReference>
<evidence type="ECO:0000259" key="8">
    <source>
        <dbReference type="Pfam" id="PF02163"/>
    </source>
</evidence>
<comment type="caution">
    <text evidence="9">The sequence shown here is derived from an EMBL/GenBank/DDBJ whole genome shotgun (WGS) entry which is preliminary data.</text>
</comment>